<dbReference type="GeneID" id="80518828"/>
<feature type="transmembrane region" description="Helical" evidence="1">
    <location>
        <begin position="334"/>
        <end position="353"/>
    </location>
</feature>
<feature type="transmembrane region" description="Helical" evidence="1">
    <location>
        <begin position="230"/>
        <end position="256"/>
    </location>
</feature>
<feature type="transmembrane region" description="Helical" evidence="1">
    <location>
        <begin position="168"/>
        <end position="191"/>
    </location>
</feature>
<organism evidence="2">
    <name type="scientific">Tupanvirus soda lake</name>
    <dbReference type="NCBI Taxonomy" id="2126985"/>
    <lineage>
        <taxon>Viruses</taxon>
        <taxon>Varidnaviria</taxon>
        <taxon>Bamfordvirae</taxon>
        <taxon>Nucleocytoviricota</taxon>
        <taxon>Megaviricetes</taxon>
        <taxon>Imitervirales</taxon>
        <taxon>Mimiviridae</taxon>
        <taxon>Megamimivirinae</taxon>
        <taxon>Tupanvirus</taxon>
        <taxon>Tupanvirus salinum</taxon>
    </lineage>
</organism>
<feature type="transmembrane region" description="Helical" evidence="1">
    <location>
        <begin position="89"/>
        <end position="111"/>
    </location>
</feature>
<feature type="transmembrane region" description="Helical" evidence="1">
    <location>
        <begin position="389"/>
        <end position="408"/>
    </location>
</feature>
<feature type="transmembrane region" description="Helical" evidence="1">
    <location>
        <begin position="140"/>
        <end position="156"/>
    </location>
</feature>
<dbReference type="EMBL" id="KY523104">
    <property type="protein sequence ID" value="QKU35400.1"/>
    <property type="molecule type" value="Genomic_DNA"/>
</dbReference>
<keyword evidence="1" id="KW-0812">Transmembrane</keyword>
<keyword evidence="1" id="KW-1133">Transmembrane helix</keyword>
<evidence type="ECO:0000256" key="1">
    <source>
        <dbReference type="SAM" id="Phobius"/>
    </source>
</evidence>
<protein>
    <submittedName>
        <fullName evidence="2">Uncharacterized protein</fullName>
    </submittedName>
</protein>
<dbReference type="KEGG" id="vg:80518828"/>
<reference evidence="2" key="2">
    <citation type="journal article" date="2018" name="Nat. Commun.">
        <title>Tailed giant Tupanvirus possesses the most complete translational apparatus of the known virosphere.</title>
        <authorList>
            <person name="Abrahao J."/>
            <person name="Silva L."/>
            <person name="Silva L.S."/>
            <person name="Khalil J.Y.B."/>
            <person name="Rodrigues R."/>
            <person name="Arantes T."/>
            <person name="Assis F."/>
            <person name="Boratto P."/>
            <person name="Andrade M."/>
            <person name="Kroon E.G."/>
            <person name="Ribeiro B."/>
            <person name="Bergier I."/>
            <person name="Seligmann H."/>
            <person name="Ghigo E."/>
            <person name="Colson P."/>
            <person name="Levasseur A."/>
            <person name="Kroemer G."/>
            <person name="Raoult D."/>
            <person name="La Scola B."/>
        </authorList>
    </citation>
    <scope>NUCLEOTIDE SEQUENCE [LARGE SCALE GENOMIC DNA]</scope>
    <source>
        <strain evidence="2">Soda lake</strain>
    </source>
</reference>
<feature type="transmembrane region" description="Helical" evidence="1">
    <location>
        <begin position="302"/>
        <end position="322"/>
    </location>
</feature>
<proteinExistence type="predicted"/>
<keyword evidence="1" id="KW-0472">Membrane</keyword>
<feature type="transmembrane region" description="Helical" evidence="1">
    <location>
        <begin position="359"/>
        <end position="377"/>
    </location>
</feature>
<feature type="transmembrane region" description="Helical" evidence="1">
    <location>
        <begin position="268"/>
        <end position="296"/>
    </location>
</feature>
<reference evidence="2" key="1">
    <citation type="submission" date="2017-01" db="EMBL/GenBank/DDBJ databases">
        <authorList>
            <person name="Assis F.L."/>
            <person name="Abrahao J.S."/>
            <person name="Silva L."/>
            <person name="Khalil J.B."/>
            <person name="Rodrigues R."/>
            <person name="Silva L.S."/>
            <person name="Arantes T."/>
            <person name="Boratto P."/>
            <person name="Andrade M."/>
            <person name="Kroon E.G."/>
            <person name="Ribeiro B."/>
            <person name="Bergier I."/>
            <person name="Seligmann H."/>
            <person name="Ghigo E."/>
            <person name="Colson P."/>
            <person name="Levasseur A."/>
            <person name="Raoult D."/>
            <person name="Scola B.L."/>
        </authorList>
    </citation>
    <scope>NUCLEOTIDE SEQUENCE</scope>
    <source>
        <strain evidence="2">Soda lake</strain>
    </source>
</reference>
<dbReference type="RefSeq" id="YP_010782064.1">
    <property type="nucleotide sequence ID" value="NC_075039.1"/>
</dbReference>
<evidence type="ECO:0000313" key="2">
    <source>
        <dbReference type="EMBL" id="QKU35400.1"/>
    </source>
</evidence>
<sequence length="417" mass="48682">MKSIIFFLLIILTVSHAYTKLDKLSTNEALEALELVDKIENSTSDLTNKQNIEEKFFKITGAKYDFFVRRQLYNVISLNNANQGVYSKLVGLISFQNVLLICMVVVGIAFMFSFLHDILFILGAYVGLILYKIFFTKESLYVQGFFISFVTLCFRFDQFENGYIKYFFIFDAQTPLFGCIIFYLVITFVYFDYFSDTHTNFRNQNKDSLFKDIIINFVWMTAAVYHSNKMIGILVIIMLFRMYGFMFGSNFIGYYAGFNRDSGTPQRCFVLSVVLNSIMIMSKIGFVTGNVVAYLNIFETGIYFWATLVGALAMLILSDEYYHKYTYGVQYNNLFYLIMQLIMAIYCLALMFLGNIFYITFYQGIGGTFLVLWALDVERTFLEKFRRGSTTVLLFIILTNLYLIKQYVSRYPEYFIF</sequence>
<name>A0A6N1NN72_9VIRU</name>
<accession>A0A6N1NN72</accession>
<feature type="transmembrane region" description="Helical" evidence="1">
    <location>
        <begin position="118"/>
        <end position="134"/>
    </location>
</feature>